<protein>
    <submittedName>
        <fullName evidence="2">GNAT family protein</fullName>
    </submittedName>
</protein>
<dbReference type="PANTHER" id="PTHR43415">
    <property type="entry name" value="SPERMIDINE N(1)-ACETYLTRANSFERASE"/>
    <property type="match status" value="1"/>
</dbReference>
<dbReference type="Proteomes" id="UP001208017">
    <property type="component" value="Unassembled WGS sequence"/>
</dbReference>
<proteinExistence type="predicted"/>
<feature type="domain" description="N-acetyltransferase" evidence="1">
    <location>
        <begin position="4"/>
        <end position="166"/>
    </location>
</feature>
<accession>A0ABT3WWH6</accession>
<reference evidence="2 3" key="1">
    <citation type="submission" date="2022-11" db="EMBL/GenBank/DDBJ databases">
        <title>Study of microbial diversity in lake waters.</title>
        <authorList>
            <person name="Zhang J."/>
        </authorList>
    </citation>
    <scope>NUCLEOTIDE SEQUENCE [LARGE SCALE GENOMIC DNA]</scope>
    <source>
        <strain evidence="2 3">DT12</strain>
    </source>
</reference>
<gene>
    <name evidence="2" type="ORF">OS242_03550</name>
</gene>
<organism evidence="2 3">
    <name type="scientific">Tumebacillus lacus</name>
    <dbReference type="NCBI Taxonomy" id="2995335"/>
    <lineage>
        <taxon>Bacteria</taxon>
        <taxon>Bacillati</taxon>
        <taxon>Bacillota</taxon>
        <taxon>Bacilli</taxon>
        <taxon>Bacillales</taxon>
        <taxon>Alicyclobacillaceae</taxon>
        <taxon>Tumebacillus</taxon>
    </lineage>
</organism>
<dbReference type="Gene3D" id="3.40.630.30">
    <property type="match status" value="1"/>
</dbReference>
<dbReference type="SUPFAM" id="SSF55729">
    <property type="entry name" value="Acyl-CoA N-acyltransferases (Nat)"/>
    <property type="match status" value="1"/>
</dbReference>
<dbReference type="CDD" id="cd04301">
    <property type="entry name" value="NAT_SF"/>
    <property type="match status" value="1"/>
</dbReference>
<comment type="caution">
    <text evidence="2">The sequence shown here is derived from an EMBL/GenBank/DDBJ whole genome shotgun (WGS) entry which is preliminary data.</text>
</comment>
<dbReference type="InterPro" id="IPR016181">
    <property type="entry name" value="Acyl_CoA_acyltransferase"/>
</dbReference>
<name>A0ABT3WWH6_9BACL</name>
<dbReference type="InterPro" id="IPR000182">
    <property type="entry name" value="GNAT_dom"/>
</dbReference>
<dbReference type="PROSITE" id="PS51186">
    <property type="entry name" value="GNAT"/>
    <property type="match status" value="1"/>
</dbReference>
<keyword evidence="3" id="KW-1185">Reference proteome</keyword>
<evidence type="ECO:0000313" key="2">
    <source>
        <dbReference type="EMBL" id="MCX7569038.1"/>
    </source>
</evidence>
<dbReference type="EMBL" id="JAPMLT010000001">
    <property type="protein sequence ID" value="MCX7569038.1"/>
    <property type="molecule type" value="Genomic_DNA"/>
</dbReference>
<dbReference type="Pfam" id="PF13302">
    <property type="entry name" value="Acetyltransf_3"/>
    <property type="match status" value="1"/>
</dbReference>
<evidence type="ECO:0000313" key="3">
    <source>
        <dbReference type="Proteomes" id="UP001208017"/>
    </source>
</evidence>
<dbReference type="PANTHER" id="PTHR43415:SF5">
    <property type="entry name" value="ACETYLTRANSFERASE"/>
    <property type="match status" value="1"/>
</dbReference>
<evidence type="ECO:0000259" key="1">
    <source>
        <dbReference type="PROSITE" id="PS51186"/>
    </source>
</evidence>
<dbReference type="RefSeq" id="WP_267150267.1">
    <property type="nucleotide sequence ID" value="NZ_JAPMLT010000001.1"/>
</dbReference>
<sequence>MISIALQPFDPADIDRILGWIDTPEELMLWNGTHFTFPLTADQLESRYQRAVTSTDMRMFKVVDTATGTHIGHIELTDIDLVNENAKISCVLLGDRAYRGKGLGSQMIDLLLDCGFGELNLHRITLFVFDTNTAAIRAYERSGFVTEGRIREVRKLGDTYWSLYQMASCSVNGNKKNLFVNEEVFSCPPAAGYRRSNPLCPNGFG</sequence>